<keyword evidence="7" id="KW-0378">Hydrolase</keyword>
<keyword evidence="5" id="KW-0808">Transferase</keyword>
<evidence type="ECO:0000256" key="7">
    <source>
        <dbReference type="ARBA" id="ARBA00022801"/>
    </source>
</evidence>
<organism evidence="13 14">
    <name type="scientific">Cohnella hongkongensis</name>
    <dbReference type="NCBI Taxonomy" id="178337"/>
    <lineage>
        <taxon>Bacteria</taxon>
        <taxon>Bacillati</taxon>
        <taxon>Bacillota</taxon>
        <taxon>Bacilli</taxon>
        <taxon>Bacillales</taxon>
        <taxon>Paenibacillaceae</taxon>
        <taxon>Cohnella</taxon>
    </lineage>
</organism>
<proteinExistence type="inferred from homology"/>
<keyword evidence="6" id="KW-0479">Metal-binding</keyword>
<comment type="function">
    <text evidence="3">Purine nucleoside enzyme that catalyzes the phosphorolysis of adenosine and inosine nucleosides, yielding D-ribose 1-phosphate and the respective free bases, adenine and hypoxanthine. Also catalyzes the phosphorolysis of S-methyl-5'-thioadenosine into adenine and S-methyl-5-thio-alpha-D-ribose 1-phosphate. Also has adenosine deaminase activity.</text>
</comment>
<comment type="similarity">
    <text evidence="4 12">Belongs to the purine nucleoside phosphorylase YfiH/LACC1 family.</text>
</comment>
<evidence type="ECO:0000256" key="1">
    <source>
        <dbReference type="ARBA" id="ARBA00000553"/>
    </source>
</evidence>
<evidence type="ECO:0000256" key="3">
    <source>
        <dbReference type="ARBA" id="ARBA00003215"/>
    </source>
</evidence>
<dbReference type="CDD" id="cd16833">
    <property type="entry name" value="YfiH"/>
    <property type="match status" value="1"/>
</dbReference>
<dbReference type="NCBIfam" id="TIGR00726">
    <property type="entry name" value="peptidoglycan editing factor PgeF"/>
    <property type="match status" value="1"/>
</dbReference>
<keyword evidence="8" id="KW-0862">Zinc</keyword>
<comment type="catalytic activity">
    <reaction evidence="9">
        <text>adenosine + H2O + H(+) = inosine + NH4(+)</text>
        <dbReference type="Rhea" id="RHEA:24408"/>
        <dbReference type="ChEBI" id="CHEBI:15377"/>
        <dbReference type="ChEBI" id="CHEBI:15378"/>
        <dbReference type="ChEBI" id="CHEBI:16335"/>
        <dbReference type="ChEBI" id="CHEBI:17596"/>
        <dbReference type="ChEBI" id="CHEBI:28938"/>
        <dbReference type="EC" id="3.5.4.4"/>
    </reaction>
    <physiologicalReaction direction="left-to-right" evidence="9">
        <dbReference type="Rhea" id="RHEA:24409"/>
    </physiologicalReaction>
</comment>
<dbReference type="InterPro" id="IPR038371">
    <property type="entry name" value="Cu_polyphenol_OxRdtase_sf"/>
</dbReference>
<gene>
    <name evidence="13" type="primary">pgeF</name>
    <name evidence="13" type="ORF">ACFO3S_14325</name>
</gene>
<comment type="cofactor">
    <cofactor evidence="2">
        <name>Zn(2+)</name>
        <dbReference type="ChEBI" id="CHEBI:29105"/>
    </cofactor>
</comment>
<keyword evidence="14" id="KW-1185">Reference proteome</keyword>
<evidence type="ECO:0000256" key="10">
    <source>
        <dbReference type="ARBA" id="ARBA00048968"/>
    </source>
</evidence>
<comment type="catalytic activity">
    <reaction evidence="10">
        <text>adenosine + phosphate = alpha-D-ribose 1-phosphate + adenine</text>
        <dbReference type="Rhea" id="RHEA:27642"/>
        <dbReference type="ChEBI" id="CHEBI:16335"/>
        <dbReference type="ChEBI" id="CHEBI:16708"/>
        <dbReference type="ChEBI" id="CHEBI:43474"/>
        <dbReference type="ChEBI" id="CHEBI:57720"/>
        <dbReference type="EC" id="2.4.2.1"/>
    </reaction>
    <physiologicalReaction direction="left-to-right" evidence="10">
        <dbReference type="Rhea" id="RHEA:27643"/>
    </physiologicalReaction>
</comment>
<dbReference type="SUPFAM" id="SSF64438">
    <property type="entry name" value="CNF1/YfiH-like putative cysteine hydrolases"/>
    <property type="match status" value="1"/>
</dbReference>
<dbReference type="Pfam" id="PF02578">
    <property type="entry name" value="Cu-oxidase_4"/>
    <property type="match status" value="1"/>
</dbReference>
<dbReference type="PANTHER" id="PTHR30616">
    <property type="entry name" value="UNCHARACTERIZED PROTEIN YFIH"/>
    <property type="match status" value="1"/>
</dbReference>
<evidence type="ECO:0000256" key="12">
    <source>
        <dbReference type="RuleBase" id="RU361274"/>
    </source>
</evidence>
<dbReference type="EMBL" id="JBHSEP010000009">
    <property type="protein sequence ID" value="MFC4599425.1"/>
    <property type="molecule type" value="Genomic_DNA"/>
</dbReference>
<reference evidence="14" key="1">
    <citation type="journal article" date="2019" name="Int. J. Syst. Evol. Microbiol.">
        <title>The Global Catalogue of Microorganisms (GCM) 10K type strain sequencing project: providing services to taxonomists for standard genome sequencing and annotation.</title>
        <authorList>
            <consortium name="The Broad Institute Genomics Platform"/>
            <consortium name="The Broad Institute Genome Sequencing Center for Infectious Disease"/>
            <person name="Wu L."/>
            <person name="Ma J."/>
        </authorList>
    </citation>
    <scope>NUCLEOTIDE SEQUENCE [LARGE SCALE GENOMIC DNA]</scope>
    <source>
        <strain evidence="14">CCUG 49571</strain>
    </source>
</reference>
<evidence type="ECO:0000256" key="11">
    <source>
        <dbReference type="ARBA" id="ARBA00049893"/>
    </source>
</evidence>
<dbReference type="PANTHER" id="PTHR30616:SF2">
    <property type="entry name" value="PURINE NUCLEOSIDE PHOSPHORYLASE LACC1"/>
    <property type="match status" value="1"/>
</dbReference>
<name>A0ABV9FEI9_9BACL</name>
<comment type="catalytic activity">
    <reaction evidence="1">
        <text>inosine + phosphate = alpha-D-ribose 1-phosphate + hypoxanthine</text>
        <dbReference type="Rhea" id="RHEA:27646"/>
        <dbReference type="ChEBI" id="CHEBI:17368"/>
        <dbReference type="ChEBI" id="CHEBI:17596"/>
        <dbReference type="ChEBI" id="CHEBI:43474"/>
        <dbReference type="ChEBI" id="CHEBI:57720"/>
        <dbReference type="EC" id="2.4.2.1"/>
    </reaction>
    <physiologicalReaction direction="left-to-right" evidence="1">
        <dbReference type="Rhea" id="RHEA:27647"/>
    </physiologicalReaction>
</comment>
<comment type="catalytic activity">
    <reaction evidence="11">
        <text>S-methyl-5'-thioadenosine + phosphate = 5-(methylsulfanyl)-alpha-D-ribose 1-phosphate + adenine</text>
        <dbReference type="Rhea" id="RHEA:11852"/>
        <dbReference type="ChEBI" id="CHEBI:16708"/>
        <dbReference type="ChEBI" id="CHEBI:17509"/>
        <dbReference type="ChEBI" id="CHEBI:43474"/>
        <dbReference type="ChEBI" id="CHEBI:58533"/>
        <dbReference type="EC" id="2.4.2.28"/>
    </reaction>
    <physiologicalReaction direction="left-to-right" evidence="11">
        <dbReference type="Rhea" id="RHEA:11853"/>
    </physiologicalReaction>
</comment>
<dbReference type="InterPro" id="IPR011324">
    <property type="entry name" value="Cytotoxic_necrot_fac-like_cat"/>
</dbReference>
<comment type="caution">
    <text evidence="13">The sequence shown here is derived from an EMBL/GenBank/DDBJ whole genome shotgun (WGS) entry which is preliminary data.</text>
</comment>
<sequence length="269" mass="29478">MEPFVLREEADRPSALFLLKCWSGTDGLTAGFTARQAGNVALHVGDAPQDVISNREAVTRQLGWDFAAFTCAEQVHGSDVYVVAAKDAGRGRTSRDTAIANTDAMITNEPDILLAMFYADCVPLYFHDPVTGAIGLAHAGWKGTVAEIAVRTIEKMRSEYGAKPENMRAAVGPAIGECCYEVDESVVKHVRPLLDTAVGEILKPNEKGDRAQLNLKHLNRQLMIKAGIMPSRIEMSSWCTSCHSELLFSHRKEKGATGRMMSWLGRKSR</sequence>
<evidence type="ECO:0000256" key="4">
    <source>
        <dbReference type="ARBA" id="ARBA00007353"/>
    </source>
</evidence>
<dbReference type="RefSeq" id="WP_378097183.1">
    <property type="nucleotide sequence ID" value="NZ_JBHSEP010000009.1"/>
</dbReference>
<evidence type="ECO:0000256" key="6">
    <source>
        <dbReference type="ARBA" id="ARBA00022723"/>
    </source>
</evidence>
<evidence type="ECO:0000256" key="2">
    <source>
        <dbReference type="ARBA" id="ARBA00001947"/>
    </source>
</evidence>
<accession>A0ABV9FEI9</accession>
<dbReference type="InterPro" id="IPR003730">
    <property type="entry name" value="Cu_polyphenol_OxRdtase"/>
</dbReference>
<dbReference type="Proteomes" id="UP001596028">
    <property type="component" value="Unassembled WGS sequence"/>
</dbReference>
<evidence type="ECO:0000256" key="9">
    <source>
        <dbReference type="ARBA" id="ARBA00047989"/>
    </source>
</evidence>
<dbReference type="Gene3D" id="3.60.140.10">
    <property type="entry name" value="CNF1/YfiH-like putative cysteine hydrolases"/>
    <property type="match status" value="1"/>
</dbReference>
<evidence type="ECO:0000313" key="14">
    <source>
        <dbReference type="Proteomes" id="UP001596028"/>
    </source>
</evidence>
<protein>
    <recommendedName>
        <fullName evidence="12">Purine nucleoside phosphorylase</fullName>
    </recommendedName>
</protein>
<evidence type="ECO:0000256" key="8">
    <source>
        <dbReference type="ARBA" id="ARBA00022833"/>
    </source>
</evidence>
<evidence type="ECO:0000313" key="13">
    <source>
        <dbReference type="EMBL" id="MFC4599425.1"/>
    </source>
</evidence>
<evidence type="ECO:0000256" key="5">
    <source>
        <dbReference type="ARBA" id="ARBA00022679"/>
    </source>
</evidence>